<dbReference type="InterPro" id="IPR050980">
    <property type="entry name" value="2C_sensor_his_kinase"/>
</dbReference>
<keyword evidence="10" id="KW-1185">Reference proteome</keyword>
<evidence type="ECO:0000313" key="9">
    <source>
        <dbReference type="EMBL" id="MUH73659.1"/>
    </source>
</evidence>
<dbReference type="SUPFAM" id="SSF55874">
    <property type="entry name" value="ATPase domain of HSP90 chaperone/DNA topoisomerase II/histidine kinase"/>
    <property type="match status" value="1"/>
</dbReference>
<dbReference type="EC" id="2.7.13.3" evidence="2"/>
<dbReference type="RefSeq" id="WP_155697066.1">
    <property type="nucleotide sequence ID" value="NZ_WOCD01000005.1"/>
</dbReference>
<dbReference type="GO" id="GO:0004673">
    <property type="term" value="F:protein histidine kinase activity"/>
    <property type="evidence" value="ECO:0007669"/>
    <property type="project" value="UniProtKB-EC"/>
</dbReference>
<proteinExistence type="predicted"/>
<evidence type="ECO:0000256" key="5">
    <source>
        <dbReference type="ARBA" id="ARBA00022777"/>
    </source>
</evidence>
<dbReference type="InterPro" id="IPR004358">
    <property type="entry name" value="Sig_transdc_His_kin-like_C"/>
</dbReference>
<evidence type="ECO:0000256" key="2">
    <source>
        <dbReference type="ARBA" id="ARBA00012438"/>
    </source>
</evidence>
<keyword evidence="5 9" id="KW-0418">Kinase</keyword>
<keyword evidence="4" id="KW-0547">Nucleotide-binding</keyword>
<dbReference type="GO" id="GO:0005524">
    <property type="term" value="F:ATP binding"/>
    <property type="evidence" value="ECO:0007669"/>
    <property type="project" value="UniProtKB-KW"/>
</dbReference>
<dbReference type="Proteomes" id="UP000439994">
    <property type="component" value="Unassembled WGS sequence"/>
</dbReference>
<dbReference type="OrthoDB" id="9785691at2"/>
<evidence type="ECO:0000259" key="8">
    <source>
        <dbReference type="PROSITE" id="PS50109"/>
    </source>
</evidence>
<feature type="domain" description="Histidine kinase" evidence="8">
    <location>
        <begin position="474"/>
        <end position="680"/>
    </location>
</feature>
<evidence type="ECO:0000256" key="3">
    <source>
        <dbReference type="ARBA" id="ARBA00022679"/>
    </source>
</evidence>
<dbReference type="Pfam" id="PF02518">
    <property type="entry name" value="HATPase_c"/>
    <property type="match status" value="1"/>
</dbReference>
<keyword evidence="7" id="KW-0812">Transmembrane</keyword>
<dbReference type="InterPro" id="IPR014265">
    <property type="entry name" value="XrtA/PrsK"/>
</dbReference>
<feature type="transmembrane region" description="Helical" evidence="7">
    <location>
        <begin position="222"/>
        <end position="246"/>
    </location>
</feature>
<comment type="catalytic activity">
    <reaction evidence="1">
        <text>ATP + protein L-histidine = ADP + protein N-phospho-L-histidine.</text>
        <dbReference type="EC" id="2.7.13.3"/>
    </reaction>
</comment>
<dbReference type="InterPro" id="IPR003594">
    <property type="entry name" value="HATPase_dom"/>
</dbReference>
<feature type="transmembrane region" description="Helical" evidence="7">
    <location>
        <begin position="37"/>
        <end position="56"/>
    </location>
</feature>
<dbReference type="EMBL" id="WOCD01000005">
    <property type="protein sequence ID" value="MUH73659.1"/>
    <property type="molecule type" value="Genomic_DNA"/>
</dbReference>
<feature type="transmembrane region" description="Helical" evidence="7">
    <location>
        <begin position="6"/>
        <end position="25"/>
    </location>
</feature>
<dbReference type="PANTHER" id="PTHR44936:SF10">
    <property type="entry name" value="SENSOR PROTEIN RSTB"/>
    <property type="match status" value="1"/>
</dbReference>
<keyword evidence="6" id="KW-0067">ATP-binding</keyword>
<accession>A0A6N8FDJ2</accession>
<keyword evidence="7" id="KW-1133">Transmembrane helix</keyword>
<sequence length="683" mass="76531">MEIAYFVGLSLCLIGYLSTSALLFGSNAKGPLRAVFLITYVMMIVWSVGYALGATFSSSPFFISPFLESLQIGMWSLLLLSILDNQPISMSKMLRSKYVLTIIFLIVIFNFAIFSPFFDEAMELRLVIGGGLLGSIIQLILIEQIYRSAGEQKWAYKPLVLGLAMVNIFHLIMMSNALLLSAVDVNYLASRPYIYAMLTPLLLLSMKRVSSWNLRVFISRDVVLNSSLLLFSGGYLLIMAMTGYVIQQIGAAWSGILQIVFVAGALVALAYIFISESLRKYFRTYIQKHFYANQFDYREEWLKLTNTLSETDANQDFYQTSLKGVCGSLHYSTGAYIMLQHEHLELVTSDVFGLSHKSLLELHCLIPNLEQSHWIIDLPEFHRTEYETHFNDCKVAGLLSDGIEIILPIFISNKLHGCFLLSSKNADRIKVNWEIKDYLTAVSSQVAGFIKSNEAKVRLEENAKFAAFNRMSAFVVHDLKNVIAQIGMIVSNSKKYRNNQEFIDDTFETLEHTKERMDKMLSQLKEKQQQRSSAALIELNKTLSELVGDFQDRAPSPIYVAHPNELSLDLDKDRFSSVIGHLIDNAQQATDENGSVLVKLTLDSAKQNIKIIISDTGIGMSKDFINNLLFKPFETTKGNAGMGVGVYEAKTFASENGGILTVNSDLGIGTTFVMCLPLASKEN</sequence>
<evidence type="ECO:0000313" key="10">
    <source>
        <dbReference type="Proteomes" id="UP000439994"/>
    </source>
</evidence>
<comment type="caution">
    <text evidence="9">The sequence shown here is derived from an EMBL/GenBank/DDBJ whole genome shotgun (WGS) entry which is preliminary data.</text>
</comment>
<dbReference type="PANTHER" id="PTHR44936">
    <property type="entry name" value="SENSOR PROTEIN CREC"/>
    <property type="match status" value="1"/>
</dbReference>
<name>A0A6N8FDJ2_9GAMM</name>
<dbReference type="AlphaFoldDB" id="A0A6N8FDJ2"/>
<evidence type="ECO:0000256" key="1">
    <source>
        <dbReference type="ARBA" id="ARBA00000085"/>
    </source>
</evidence>
<dbReference type="NCBIfam" id="TIGR02916">
    <property type="entry name" value="PEP_his_kin"/>
    <property type="match status" value="1"/>
</dbReference>
<dbReference type="PRINTS" id="PR00344">
    <property type="entry name" value="BCTRLSENSOR"/>
</dbReference>
<feature type="transmembrane region" description="Helical" evidence="7">
    <location>
        <begin position="252"/>
        <end position="274"/>
    </location>
</feature>
<protein>
    <recommendedName>
        <fullName evidence="2">histidine kinase</fullName>
        <ecNumber evidence="2">2.7.13.3</ecNumber>
    </recommendedName>
</protein>
<evidence type="ECO:0000256" key="4">
    <source>
        <dbReference type="ARBA" id="ARBA00022741"/>
    </source>
</evidence>
<reference evidence="9 10" key="1">
    <citation type="submission" date="2019-11" db="EMBL/GenBank/DDBJ databases">
        <title>P. haliotis isolates from Z. marina roots.</title>
        <authorList>
            <person name="Cohen M."/>
            <person name="Jospin G."/>
            <person name="Eisen J.A."/>
            <person name="Coil D.A."/>
        </authorList>
    </citation>
    <scope>NUCLEOTIDE SEQUENCE [LARGE SCALE GENOMIC DNA]</scope>
    <source>
        <strain evidence="9 10">UCD-MCMsp1aY</strain>
    </source>
</reference>
<feature type="transmembrane region" description="Helical" evidence="7">
    <location>
        <begin position="124"/>
        <end position="142"/>
    </location>
</feature>
<dbReference type="SMART" id="SM00387">
    <property type="entry name" value="HATPase_c"/>
    <property type="match status" value="1"/>
</dbReference>
<evidence type="ECO:0000256" key="6">
    <source>
        <dbReference type="ARBA" id="ARBA00022840"/>
    </source>
</evidence>
<gene>
    <name evidence="9" type="primary">prsK</name>
    <name evidence="9" type="ORF">GNP35_14895</name>
</gene>
<feature type="transmembrane region" description="Helical" evidence="7">
    <location>
        <begin position="62"/>
        <end position="83"/>
    </location>
</feature>
<dbReference type="InterPro" id="IPR036890">
    <property type="entry name" value="HATPase_C_sf"/>
</dbReference>
<dbReference type="Gene3D" id="3.30.565.10">
    <property type="entry name" value="Histidine kinase-like ATPase, C-terminal domain"/>
    <property type="match status" value="1"/>
</dbReference>
<feature type="transmembrane region" description="Helical" evidence="7">
    <location>
        <begin position="98"/>
        <end position="118"/>
    </location>
</feature>
<dbReference type="InterPro" id="IPR005467">
    <property type="entry name" value="His_kinase_dom"/>
</dbReference>
<keyword evidence="7" id="KW-0472">Membrane</keyword>
<organism evidence="9 10">
    <name type="scientific">Psychrosphaera haliotis</name>
    <dbReference type="NCBI Taxonomy" id="555083"/>
    <lineage>
        <taxon>Bacteria</taxon>
        <taxon>Pseudomonadati</taxon>
        <taxon>Pseudomonadota</taxon>
        <taxon>Gammaproteobacteria</taxon>
        <taxon>Alteromonadales</taxon>
        <taxon>Pseudoalteromonadaceae</taxon>
        <taxon>Psychrosphaera</taxon>
    </lineage>
</organism>
<feature type="transmembrane region" description="Helical" evidence="7">
    <location>
        <begin position="154"/>
        <end position="173"/>
    </location>
</feature>
<keyword evidence="3 9" id="KW-0808">Transferase</keyword>
<evidence type="ECO:0000256" key="7">
    <source>
        <dbReference type="SAM" id="Phobius"/>
    </source>
</evidence>
<dbReference type="PROSITE" id="PS50109">
    <property type="entry name" value="HIS_KIN"/>
    <property type="match status" value="1"/>
</dbReference>